<organism evidence="1 2">
    <name type="scientific">Coniophora puteana (strain RWD-64-598)</name>
    <name type="common">Brown rot fungus</name>
    <dbReference type="NCBI Taxonomy" id="741705"/>
    <lineage>
        <taxon>Eukaryota</taxon>
        <taxon>Fungi</taxon>
        <taxon>Dikarya</taxon>
        <taxon>Basidiomycota</taxon>
        <taxon>Agaricomycotina</taxon>
        <taxon>Agaricomycetes</taxon>
        <taxon>Agaricomycetidae</taxon>
        <taxon>Boletales</taxon>
        <taxon>Coniophorineae</taxon>
        <taxon>Coniophoraceae</taxon>
        <taxon>Coniophora</taxon>
    </lineage>
</organism>
<dbReference type="OrthoDB" id="3054858at2759"/>
<gene>
    <name evidence="1" type="ORF">CONPUDRAFT_164418</name>
</gene>
<proteinExistence type="predicted"/>
<protein>
    <recommendedName>
        <fullName evidence="3">F-box domain-containing protein</fullName>
    </recommendedName>
</protein>
<name>A0A5M3MXW9_CONPW</name>
<dbReference type="AlphaFoldDB" id="A0A5M3MXW9"/>
<evidence type="ECO:0000313" key="1">
    <source>
        <dbReference type="EMBL" id="EIW83481.1"/>
    </source>
</evidence>
<evidence type="ECO:0008006" key="3">
    <source>
        <dbReference type="Google" id="ProtNLM"/>
    </source>
</evidence>
<sequence>MQSFTWRDYTGDSTPTNALSRAICDWQHLKILKIGIPLADTAIAHLCSRPSLSVLQIDPYYLQSSVSMLALPRDSQPLASIDSFELIEGAVPEARSGFHDAVRLLQSRSGHFSSRRFSVTTYSITSKPDILNLMETSAECIANKTLTSLVLRENLGILRVLRGSEKDYADFDTHAITFTTLKPTFCFENMESVVLDLERKVTTNDSELLTIARAWPRLRVLRINPRHGWPAPGSRVTFTGMAVVLSALPFIEDVAIAIDGTTAPPGGEAGEASVTVPDRTRCAPSSLKSLDILNSSVGDIASDAAVFLLRLLVNVESCRLQAWMLFAPQVRGEGEAKPETWWRDVFEALNAMHPGIIASAGRDISPGALSLVDIVDLLHANA</sequence>
<evidence type="ECO:0000313" key="2">
    <source>
        <dbReference type="Proteomes" id="UP000053558"/>
    </source>
</evidence>
<dbReference type="KEGG" id="cput:CONPUDRAFT_164418"/>
<dbReference type="RefSeq" id="XP_007767227.1">
    <property type="nucleotide sequence ID" value="XM_007769037.1"/>
</dbReference>
<dbReference type="GeneID" id="19205123"/>
<dbReference type="Proteomes" id="UP000053558">
    <property type="component" value="Unassembled WGS sequence"/>
</dbReference>
<reference evidence="2" key="1">
    <citation type="journal article" date="2012" name="Science">
        <title>The Paleozoic origin of enzymatic lignin decomposition reconstructed from 31 fungal genomes.</title>
        <authorList>
            <person name="Floudas D."/>
            <person name="Binder M."/>
            <person name="Riley R."/>
            <person name="Barry K."/>
            <person name="Blanchette R.A."/>
            <person name="Henrissat B."/>
            <person name="Martinez A.T."/>
            <person name="Otillar R."/>
            <person name="Spatafora J.W."/>
            <person name="Yadav J.S."/>
            <person name="Aerts A."/>
            <person name="Benoit I."/>
            <person name="Boyd A."/>
            <person name="Carlson A."/>
            <person name="Copeland A."/>
            <person name="Coutinho P.M."/>
            <person name="de Vries R.P."/>
            <person name="Ferreira P."/>
            <person name="Findley K."/>
            <person name="Foster B."/>
            <person name="Gaskell J."/>
            <person name="Glotzer D."/>
            <person name="Gorecki P."/>
            <person name="Heitman J."/>
            <person name="Hesse C."/>
            <person name="Hori C."/>
            <person name="Igarashi K."/>
            <person name="Jurgens J.A."/>
            <person name="Kallen N."/>
            <person name="Kersten P."/>
            <person name="Kohler A."/>
            <person name="Kuees U."/>
            <person name="Kumar T.K.A."/>
            <person name="Kuo A."/>
            <person name="LaButti K."/>
            <person name="Larrondo L.F."/>
            <person name="Lindquist E."/>
            <person name="Ling A."/>
            <person name="Lombard V."/>
            <person name="Lucas S."/>
            <person name="Lundell T."/>
            <person name="Martin R."/>
            <person name="McLaughlin D.J."/>
            <person name="Morgenstern I."/>
            <person name="Morin E."/>
            <person name="Murat C."/>
            <person name="Nagy L.G."/>
            <person name="Nolan M."/>
            <person name="Ohm R.A."/>
            <person name="Patyshakuliyeva A."/>
            <person name="Rokas A."/>
            <person name="Ruiz-Duenas F.J."/>
            <person name="Sabat G."/>
            <person name="Salamov A."/>
            <person name="Samejima M."/>
            <person name="Schmutz J."/>
            <person name="Slot J.C."/>
            <person name="St John F."/>
            <person name="Stenlid J."/>
            <person name="Sun H."/>
            <person name="Sun S."/>
            <person name="Syed K."/>
            <person name="Tsang A."/>
            <person name="Wiebenga A."/>
            <person name="Young D."/>
            <person name="Pisabarro A."/>
            <person name="Eastwood D.C."/>
            <person name="Martin F."/>
            <person name="Cullen D."/>
            <person name="Grigoriev I.V."/>
            <person name="Hibbett D.S."/>
        </authorList>
    </citation>
    <scope>NUCLEOTIDE SEQUENCE [LARGE SCALE GENOMIC DNA]</scope>
    <source>
        <strain evidence="2">RWD-64-598 SS2</strain>
    </source>
</reference>
<accession>A0A5M3MXW9</accession>
<comment type="caution">
    <text evidence="1">The sequence shown here is derived from an EMBL/GenBank/DDBJ whole genome shotgun (WGS) entry which is preliminary data.</text>
</comment>
<dbReference type="EMBL" id="JH711576">
    <property type="protein sequence ID" value="EIW83481.1"/>
    <property type="molecule type" value="Genomic_DNA"/>
</dbReference>
<keyword evidence="2" id="KW-1185">Reference proteome</keyword>